<dbReference type="STRING" id="1760988.SAMN02949497_1651"/>
<sequence length="77" mass="8074">MGEEFKAALDVLVDHLGTGLAPERLAAMLLEAYPPQEGEGPEDALGRLQAEFDELCEGLIGSVMGPEEGFGVDGRTG</sequence>
<protein>
    <submittedName>
        <fullName evidence="1">Uncharacterized protein</fullName>
    </submittedName>
</protein>
<name>A0A1Y6CVA5_9GAMM</name>
<gene>
    <name evidence="1" type="ORF">SAMN02949497_1651</name>
</gene>
<evidence type="ECO:0000313" key="1">
    <source>
        <dbReference type="EMBL" id="SMF94341.1"/>
    </source>
</evidence>
<dbReference type="Proteomes" id="UP000192923">
    <property type="component" value="Unassembled WGS sequence"/>
</dbReference>
<keyword evidence="2" id="KW-1185">Reference proteome</keyword>
<dbReference type="EMBL" id="FXAM01000001">
    <property type="protein sequence ID" value="SMF94341.1"/>
    <property type="molecule type" value="Genomic_DNA"/>
</dbReference>
<reference evidence="1 2" key="1">
    <citation type="submission" date="2016-12" db="EMBL/GenBank/DDBJ databases">
        <authorList>
            <person name="Song W.-J."/>
            <person name="Kurnit D.M."/>
        </authorList>
    </citation>
    <scope>NUCLEOTIDE SEQUENCE [LARGE SCALE GENOMIC DNA]</scope>
    <source>
        <strain evidence="1 2">175</strain>
    </source>
</reference>
<accession>A0A1Y6CVA5</accession>
<evidence type="ECO:0000313" key="2">
    <source>
        <dbReference type="Proteomes" id="UP000192923"/>
    </source>
</evidence>
<proteinExistence type="predicted"/>
<dbReference type="AlphaFoldDB" id="A0A1Y6CVA5"/>
<dbReference type="RefSeq" id="WP_085211622.1">
    <property type="nucleotide sequence ID" value="NZ_FXAM01000001.1"/>
</dbReference>
<organism evidence="1 2">
    <name type="scientific">Methylomagnum ishizawai</name>
    <dbReference type="NCBI Taxonomy" id="1760988"/>
    <lineage>
        <taxon>Bacteria</taxon>
        <taxon>Pseudomonadati</taxon>
        <taxon>Pseudomonadota</taxon>
        <taxon>Gammaproteobacteria</taxon>
        <taxon>Methylococcales</taxon>
        <taxon>Methylococcaceae</taxon>
        <taxon>Methylomagnum</taxon>
    </lineage>
</organism>